<dbReference type="FunFam" id="1.50.10.10:FF:000037">
    <property type="entry name" value="alpha-1,2-Mannosidase"/>
    <property type="match status" value="1"/>
</dbReference>
<dbReference type="KEGG" id="glz:GLAREA_04702"/>
<dbReference type="Gene3D" id="1.50.10.10">
    <property type="match status" value="1"/>
</dbReference>
<feature type="transmembrane region" description="Helical" evidence="10">
    <location>
        <begin position="32"/>
        <end position="51"/>
    </location>
</feature>
<dbReference type="RefSeq" id="XP_008085270.1">
    <property type="nucleotide sequence ID" value="XM_008087079.1"/>
</dbReference>
<feature type="active site" evidence="6">
    <location>
        <position position="510"/>
    </location>
</feature>
<organism evidence="11 12">
    <name type="scientific">Glarea lozoyensis (strain ATCC 20868 / MF5171)</name>
    <dbReference type="NCBI Taxonomy" id="1116229"/>
    <lineage>
        <taxon>Eukaryota</taxon>
        <taxon>Fungi</taxon>
        <taxon>Dikarya</taxon>
        <taxon>Ascomycota</taxon>
        <taxon>Pezizomycotina</taxon>
        <taxon>Leotiomycetes</taxon>
        <taxon>Helotiales</taxon>
        <taxon>Helotiaceae</taxon>
        <taxon>Glarea</taxon>
    </lineage>
</organism>
<proteinExistence type="inferred from homology"/>
<dbReference type="OMA" id="WIMELYD"/>
<evidence type="ECO:0000256" key="8">
    <source>
        <dbReference type="PIRSR" id="PIRSR601382-3"/>
    </source>
</evidence>
<dbReference type="Pfam" id="PF01532">
    <property type="entry name" value="Glyco_hydro_47"/>
    <property type="match status" value="1"/>
</dbReference>
<keyword evidence="10" id="KW-0812">Transmembrane</keyword>
<dbReference type="UniPathway" id="UPA00378"/>
<dbReference type="PRINTS" id="PR00747">
    <property type="entry name" value="GLYHDRLASE47"/>
</dbReference>
<dbReference type="STRING" id="1116229.S3D7C7"/>
<keyword evidence="10" id="KW-1133">Transmembrane helix</keyword>
<dbReference type="eggNOG" id="KOG2431">
    <property type="taxonomic scope" value="Eukaryota"/>
</dbReference>
<evidence type="ECO:0000256" key="7">
    <source>
        <dbReference type="PIRSR" id="PIRSR601382-2"/>
    </source>
</evidence>
<comment type="similarity">
    <text evidence="3 9">Belongs to the glycosyl hydrolase 47 family.</text>
</comment>
<dbReference type="InterPro" id="IPR001382">
    <property type="entry name" value="Glyco_hydro_47"/>
</dbReference>
<dbReference type="InterPro" id="IPR050749">
    <property type="entry name" value="Glycosyl_Hydrolase_47"/>
</dbReference>
<keyword evidence="10" id="KW-0472">Membrane</keyword>
<dbReference type="SUPFAM" id="SSF48225">
    <property type="entry name" value="Seven-hairpin glycosidases"/>
    <property type="match status" value="1"/>
</dbReference>
<dbReference type="PANTHER" id="PTHR11742">
    <property type="entry name" value="MANNOSYL-OLIGOSACCHARIDE ALPHA-1,2-MANNOSIDASE-RELATED"/>
    <property type="match status" value="1"/>
</dbReference>
<accession>S3D7C7</accession>
<evidence type="ECO:0000256" key="2">
    <source>
        <dbReference type="ARBA" id="ARBA00004922"/>
    </source>
</evidence>
<dbReference type="GO" id="GO:0036503">
    <property type="term" value="P:ERAD pathway"/>
    <property type="evidence" value="ECO:0007669"/>
    <property type="project" value="UniProtKB-ARBA"/>
</dbReference>
<evidence type="ECO:0000313" key="12">
    <source>
        <dbReference type="Proteomes" id="UP000016922"/>
    </source>
</evidence>
<dbReference type="InterPro" id="IPR036026">
    <property type="entry name" value="Seven-hairpin_glycosidases"/>
</dbReference>
<sequence>MGYKDKEDVRGYKDGFLSTVIRRSPEKKIVRGIGLTVFLVVFVFFFHSSFFPSKLEFNFVPIPIRPERYPVSSNIPLPRGSKKIPKIQHAPVVETLREKRVREQRLSEVREAFLHAWGGYKKEAWAKDELMPINGGFKTPFCGWAATLVDTLDTLWIMELYDEFELALAELKNVDFTHKEGCQINLFETTIRHLGGMLAAWDLTDGKYPILVEKSVELAEVLYTAFDTENRMPTPHYTWSATDPDANDHLPSRSIVLAVLGSLTLEFTRLTQITGNAKYYDAVQRVMNELEKWQDVTGLPGMWPAMVDSSKINQTIALASPYVGSRELYTLGALADSTYEYLPKQFMILGGKSPSYKIMYEKFIEVAKKELFFRPMNIADEDILISGAVNRVAGEAVELNPELQHLSCFTGGMVAIAGKIFNRPDEVKIGAKLADGCVWAYKSTISGIMPETFTAVPCKDKTECPWDTQKWLDAVDSTADEEGVRYKIGYEKLAPGMTGIQDGRYLLRPEAIESVFILHRITADPYWANAGWNMFKSIMAHTKTNLAHSAIDNVMDAMPKKVDEMESFWLAETLKYFYLLYSEPNVVNLDEYVLNTEAHPLRRPR</sequence>
<dbReference type="GeneID" id="19463757"/>
<dbReference type="GO" id="GO:0005783">
    <property type="term" value="C:endoplasmic reticulum"/>
    <property type="evidence" value="ECO:0007669"/>
    <property type="project" value="TreeGrafter"/>
</dbReference>
<protein>
    <recommendedName>
        <fullName evidence="9">alpha-1,2-Mannosidase</fullName>
        <ecNumber evidence="9">3.2.1.-</ecNumber>
    </recommendedName>
</protein>
<name>S3D7C7_GLAL2</name>
<evidence type="ECO:0000313" key="11">
    <source>
        <dbReference type="EMBL" id="EPE27911.1"/>
    </source>
</evidence>
<dbReference type="AlphaFoldDB" id="S3D7C7"/>
<evidence type="ECO:0000256" key="6">
    <source>
        <dbReference type="PIRSR" id="PIRSR601382-1"/>
    </source>
</evidence>
<feature type="active site" evidence="6">
    <location>
        <position position="336"/>
    </location>
</feature>
<keyword evidence="9 11" id="KW-0326">Glycosidase</keyword>
<evidence type="ECO:0000256" key="1">
    <source>
        <dbReference type="ARBA" id="ARBA00001913"/>
    </source>
</evidence>
<feature type="binding site" evidence="7">
    <location>
        <position position="596"/>
    </location>
    <ligand>
        <name>Ca(2+)</name>
        <dbReference type="ChEBI" id="CHEBI:29108"/>
    </ligand>
</feature>
<feature type="active site" description="Proton donor" evidence="6">
    <location>
        <position position="188"/>
    </location>
</feature>
<dbReference type="InterPro" id="IPR012341">
    <property type="entry name" value="6hp_glycosidase-like_sf"/>
</dbReference>
<reference evidence="11 12" key="1">
    <citation type="journal article" date="2013" name="BMC Genomics">
        <title>Genomics-driven discovery of the pneumocandin biosynthetic gene cluster in the fungus Glarea lozoyensis.</title>
        <authorList>
            <person name="Chen L."/>
            <person name="Yue Q."/>
            <person name="Zhang X."/>
            <person name="Xiang M."/>
            <person name="Wang C."/>
            <person name="Li S."/>
            <person name="Che Y."/>
            <person name="Ortiz-Lopez F.J."/>
            <person name="Bills G.F."/>
            <person name="Liu X."/>
            <person name="An Z."/>
        </authorList>
    </citation>
    <scope>NUCLEOTIDE SEQUENCE [LARGE SCALE GENOMIC DNA]</scope>
    <source>
        <strain evidence="12">ATCC 20868 / MF5171</strain>
    </source>
</reference>
<dbReference type="GO" id="GO:0016020">
    <property type="term" value="C:membrane"/>
    <property type="evidence" value="ECO:0007669"/>
    <property type="project" value="InterPro"/>
</dbReference>
<feature type="disulfide bond" evidence="8">
    <location>
        <begin position="408"/>
        <end position="437"/>
    </location>
</feature>
<keyword evidence="5 8" id="KW-1015">Disulfide bond</keyword>
<evidence type="ECO:0000256" key="4">
    <source>
        <dbReference type="ARBA" id="ARBA00022801"/>
    </source>
</evidence>
<evidence type="ECO:0000256" key="10">
    <source>
        <dbReference type="SAM" id="Phobius"/>
    </source>
</evidence>
<feature type="active site" description="Proton donor" evidence="6">
    <location>
        <position position="451"/>
    </location>
</feature>
<evidence type="ECO:0000256" key="9">
    <source>
        <dbReference type="RuleBase" id="RU361193"/>
    </source>
</evidence>
<dbReference type="HOGENOM" id="CLU_003818_0_0_1"/>
<dbReference type="Proteomes" id="UP000016922">
    <property type="component" value="Unassembled WGS sequence"/>
</dbReference>
<keyword evidence="4 9" id="KW-0378">Hydrolase</keyword>
<dbReference type="EC" id="3.2.1.-" evidence="9"/>
<dbReference type="EMBL" id="KE145369">
    <property type="protein sequence ID" value="EPE27911.1"/>
    <property type="molecule type" value="Genomic_DNA"/>
</dbReference>
<evidence type="ECO:0000256" key="3">
    <source>
        <dbReference type="ARBA" id="ARBA00007658"/>
    </source>
</evidence>
<dbReference type="GO" id="GO:0005509">
    <property type="term" value="F:calcium ion binding"/>
    <property type="evidence" value="ECO:0007669"/>
    <property type="project" value="InterPro"/>
</dbReference>
<keyword evidence="12" id="KW-1185">Reference proteome</keyword>
<dbReference type="OrthoDB" id="8118055at2759"/>
<dbReference type="PANTHER" id="PTHR11742:SF103">
    <property type="entry name" value="ENDOPLASMIC RETICULUM MANNOSIDASE MNL2-RELATED"/>
    <property type="match status" value="1"/>
</dbReference>
<evidence type="ECO:0000256" key="5">
    <source>
        <dbReference type="ARBA" id="ARBA00023157"/>
    </source>
</evidence>
<keyword evidence="7" id="KW-0106">Calcium</keyword>
<comment type="pathway">
    <text evidence="2">Protein modification; protein glycosylation.</text>
</comment>
<gene>
    <name evidence="11" type="ORF">GLAREA_04702</name>
</gene>
<keyword evidence="7" id="KW-0479">Metal-binding</keyword>
<dbReference type="GO" id="GO:0004571">
    <property type="term" value="F:mannosyl-oligosaccharide 1,2-alpha-mannosidase activity"/>
    <property type="evidence" value="ECO:0007669"/>
    <property type="project" value="InterPro"/>
</dbReference>
<comment type="cofactor">
    <cofactor evidence="1 7">
        <name>Ca(2+)</name>
        <dbReference type="ChEBI" id="CHEBI:29108"/>
    </cofactor>
</comment>
<dbReference type="GO" id="GO:0005975">
    <property type="term" value="P:carbohydrate metabolic process"/>
    <property type="evidence" value="ECO:0007669"/>
    <property type="project" value="InterPro"/>
</dbReference>